<feature type="signal peptide" evidence="1">
    <location>
        <begin position="1"/>
        <end position="18"/>
    </location>
</feature>
<dbReference type="EMBL" id="FPIY01000002">
    <property type="protein sequence ID" value="SFW41501.1"/>
    <property type="molecule type" value="Genomic_DNA"/>
</dbReference>
<sequence>MKKFKIILSALLIFGAYSCDTVDFGDTDENVNGPIEYNSGALLAAAQRRLATTGGRQYKSVPTLYVQYQSQPAYQDESRYGETPYTWTSFYVQTLSNLQEIVNQANDPEISTSVSFLLNGSANNQLGLAKIMKAIIFRRVTDSYGDIPYTEALNPEIQSPKYDTQEFIYKDLINELKVGRDLLDATEVGPTGDLIYDGDVSKWKKFANSSILSLSIQLSNKYPGVSEFAATEFNSALSNAAGVIETVQDEAWFTHLNASTFENPYSGFRAADYALSEFFVNALQGDGGDFSSTNPDSRLQIFADDATLEGYPYGLENNPSGIITAKMSSNISDAGAPAAWMTASYTYLNRADAANLGWTTEDAATMLDMGIQKSYETLSSHYGVDITADAAAFAAARVSDATSTSMAQVIGEEKWVALYPEGFEAWSEWRRTDFPILTASPDPLNSSGEIATRYLYPTSEISLNGTSYSSGVSNLSPATDNNDSKVWWDQ</sequence>
<evidence type="ECO:0000313" key="3">
    <source>
        <dbReference type="Proteomes" id="UP000183257"/>
    </source>
</evidence>
<dbReference type="RefSeq" id="WP_072303202.1">
    <property type="nucleotide sequence ID" value="NZ_FPIY01000002.1"/>
</dbReference>
<dbReference type="STRING" id="76595.SAMN05660313_01538"/>
<dbReference type="PROSITE" id="PS51257">
    <property type="entry name" value="PROKAR_LIPOPROTEIN"/>
    <property type="match status" value="1"/>
</dbReference>
<keyword evidence="1" id="KW-0732">Signal</keyword>
<dbReference type="OrthoDB" id="725917at2"/>
<organism evidence="2 3">
    <name type="scientific">Cellulophaga fucicola</name>
    <dbReference type="NCBI Taxonomy" id="76595"/>
    <lineage>
        <taxon>Bacteria</taxon>
        <taxon>Pseudomonadati</taxon>
        <taxon>Bacteroidota</taxon>
        <taxon>Flavobacteriia</taxon>
        <taxon>Flavobacteriales</taxon>
        <taxon>Flavobacteriaceae</taxon>
        <taxon>Cellulophaga</taxon>
    </lineage>
</organism>
<evidence type="ECO:0000313" key="2">
    <source>
        <dbReference type="EMBL" id="SFW41501.1"/>
    </source>
</evidence>
<dbReference type="Gene3D" id="1.25.40.390">
    <property type="match status" value="1"/>
</dbReference>
<keyword evidence="3" id="KW-1185">Reference proteome</keyword>
<evidence type="ECO:0000256" key="1">
    <source>
        <dbReference type="SAM" id="SignalP"/>
    </source>
</evidence>
<dbReference type="SUPFAM" id="SSF48452">
    <property type="entry name" value="TPR-like"/>
    <property type="match status" value="1"/>
</dbReference>
<dbReference type="InterPro" id="IPR041662">
    <property type="entry name" value="SusD-like_2"/>
</dbReference>
<proteinExistence type="predicted"/>
<accession>A0A1K1P214</accession>
<protein>
    <submittedName>
        <fullName evidence="2">Starch-binding associating with outer membrane</fullName>
    </submittedName>
</protein>
<dbReference type="Pfam" id="PF12771">
    <property type="entry name" value="SusD-like_2"/>
    <property type="match status" value="1"/>
</dbReference>
<dbReference type="InterPro" id="IPR011990">
    <property type="entry name" value="TPR-like_helical_dom_sf"/>
</dbReference>
<dbReference type="Proteomes" id="UP000183257">
    <property type="component" value="Unassembled WGS sequence"/>
</dbReference>
<feature type="chain" id="PRO_5012837450" evidence="1">
    <location>
        <begin position="19"/>
        <end position="490"/>
    </location>
</feature>
<reference evidence="3" key="1">
    <citation type="submission" date="2016-11" db="EMBL/GenBank/DDBJ databases">
        <authorList>
            <person name="Varghese N."/>
            <person name="Submissions S."/>
        </authorList>
    </citation>
    <scope>NUCLEOTIDE SEQUENCE [LARGE SCALE GENOMIC DNA]</scope>
    <source>
        <strain evidence="3">DSM 24786</strain>
    </source>
</reference>
<name>A0A1K1P214_9FLAO</name>
<gene>
    <name evidence="2" type="ORF">SAMN05660313_01538</name>
</gene>
<dbReference type="AlphaFoldDB" id="A0A1K1P214"/>